<evidence type="ECO:0000256" key="1">
    <source>
        <dbReference type="ARBA" id="ARBA00022737"/>
    </source>
</evidence>
<evidence type="ECO:0000256" key="3">
    <source>
        <dbReference type="SAM" id="MobiDB-lite"/>
    </source>
</evidence>
<keyword evidence="2" id="KW-0040">ANK repeat</keyword>
<dbReference type="InterPro" id="IPR058889">
    <property type="entry name" value="WHD_SOWAHA-C"/>
</dbReference>
<proteinExistence type="predicted"/>
<organism evidence="5 6">
    <name type="scientific">Ladona fulva</name>
    <name type="common">Scarce chaser dragonfly</name>
    <name type="synonym">Libellula fulva</name>
    <dbReference type="NCBI Taxonomy" id="123851"/>
    <lineage>
        <taxon>Eukaryota</taxon>
        <taxon>Metazoa</taxon>
        <taxon>Ecdysozoa</taxon>
        <taxon>Arthropoda</taxon>
        <taxon>Hexapoda</taxon>
        <taxon>Insecta</taxon>
        <taxon>Pterygota</taxon>
        <taxon>Palaeoptera</taxon>
        <taxon>Odonata</taxon>
        <taxon>Epiprocta</taxon>
        <taxon>Anisoptera</taxon>
        <taxon>Libelluloidea</taxon>
        <taxon>Libellulidae</taxon>
        <taxon>Ladona</taxon>
    </lineage>
</organism>
<keyword evidence="1" id="KW-0677">Repeat</keyword>
<feature type="compositionally biased region" description="Basic and acidic residues" evidence="3">
    <location>
        <begin position="211"/>
        <end position="248"/>
    </location>
</feature>
<evidence type="ECO:0000313" key="6">
    <source>
        <dbReference type="Proteomes" id="UP000792457"/>
    </source>
</evidence>
<gene>
    <name evidence="5" type="ORF">J437_LFUL003478</name>
</gene>
<keyword evidence="6" id="KW-1185">Reference proteome</keyword>
<feature type="region of interest" description="Disordered" evidence="3">
    <location>
        <begin position="103"/>
        <end position="150"/>
    </location>
</feature>
<reference evidence="5" key="1">
    <citation type="submission" date="2013-04" db="EMBL/GenBank/DDBJ databases">
        <authorList>
            <person name="Qu J."/>
            <person name="Murali S.C."/>
            <person name="Bandaranaike D."/>
            <person name="Bellair M."/>
            <person name="Blankenburg K."/>
            <person name="Chao H."/>
            <person name="Dinh H."/>
            <person name="Doddapaneni H."/>
            <person name="Downs B."/>
            <person name="Dugan-Rocha S."/>
            <person name="Elkadiri S."/>
            <person name="Gnanaolivu R.D."/>
            <person name="Hernandez B."/>
            <person name="Javaid M."/>
            <person name="Jayaseelan J.C."/>
            <person name="Lee S."/>
            <person name="Li M."/>
            <person name="Ming W."/>
            <person name="Munidasa M."/>
            <person name="Muniz J."/>
            <person name="Nguyen L."/>
            <person name="Ongeri F."/>
            <person name="Osuji N."/>
            <person name="Pu L.-L."/>
            <person name="Puazo M."/>
            <person name="Qu C."/>
            <person name="Quiroz J."/>
            <person name="Raj R."/>
            <person name="Weissenberger G."/>
            <person name="Xin Y."/>
            <person name="Zou X."/>
            <person name="Han Y."/>
            <person name="Richards S."/>
            <person name="Worley K."/>
            <person name="Muzny D."/>
            <person name="Gibbs R."/>
        </authorList>
    </citation>
    <scope>NUCLEOTIDE SEQUENCE</scope>
    <source>
        <strain evidence="5">Sampled in the wild</strain>
    </source>
</reference>
<dbReference type="PANTHER" id="PTHR14491:SF7">
    <property type="entry name" value="SOSONDOWAH, ISOFORM G"/>
    <property type="match status" value="1"/>
</dbReference>
<comment type="caution">
    <text evidence="5">The sequence shown here is derived from an EMBL/GenBank/DDBJ whole genome shotgun (WGS) entry which is preliminary data.</text>
</comment>
<dbReference type="Pfam" id="PF25877">
    <property type="entry name" value="WHD_SOWAH"/>
    <property type="match status" value="1"/>
</dbReference>
<name>A0A8K0NT18_LADFU</name>
<feature type="non-terminal residue" evidence="5">
    <location>
        <position position="1"/>
    </location>
</feature>
<evidence type="ECO:0000259" key="4">
    <source>
        <dbReference type="Pfam" id="PF25877"/>
    </source>
</evidence>
<dbReference type="OrthoDB" id="60433at2759"/>
<reference evidence="5" key="2">
    <citation type="submission" date="2017-10" db="EMBL/GenBank/DDBJ databases">
        <title>Ladona fulva Genome sequencing and assembly.</title>
        <authorList>
            <person name="Murali S."/>
            <person name="Richards S."/>
            <person name="Bandaranaike D."/>
            <person name="Bellair M."/>
            <person name="Blankenburg K."/>
            <person name="Chao H."/>
            <person name="Dinh H."/>
            <person name="Doddapaneni H."/>
            <person name="Dugan-Rocha S."/>
            <person name="Elkadiri S."/>
            <person name="Gnanaolivu R."/>
            <person name="Hernandez B."/>
            <person name="Skinner E."/>
            <person name="Javaid M."/>
            <person name="Lee S."/>
            <person name="Li M."/>
            <person name="Ming W."/>
            <person name="Munidasa M."/>
            <person name="Muniz J."/>
            <person name="Nguyen L."/>
            <person name="Hughes D."/>
            <person name="Osuji N."/>
            <person name="Pu L.-L."/>
            <person name="Puazo M."/>
            <person name="Qu C."/>
            <person name="Quiroz J."/>
            <person name="Raj R."/>
            <person name="Weissenberger G."/>
            <person name="Xin Y."/>
            <person name="Zou X."/>
            <person name="Han Y."/>
            <person name="Worley K."/>
            <person name="Muzny D."/>
            <person name="Gibbs R."/>
        </authorList>
    </citation>
    <scope>NUCLEOTIDE SEQUENCE</scope>
    <source>
        <strain evidence="5">Sampled in the wild</strain>
    </source>
</reference>
<dbReference type="PANTHER" id="PTHR14491">
    <property type="entry name" value="SOSONDOWAH, ISOFORM G"/>
    <property type="match status" value="1"/>
</dbReference>
<protein>
    <recommendedName>
        <fullName evidence="4">SOWAHA-C winged helix-turn-helix domain-containing protein</fullName>
    </recommendedName>
</protein>
<evidence type="ECO:0000313" key="5">
    <source>
        <dbReference type="EMBL" id="KAG8223610.1"/>
    </source>
</evidence>
<feature type="domain" description="SOWAHA-C winged helix-turn-helix" evidence="4">
    <location>
        <begin position="6"/>
        <end position="76"/>
    </location>
</feature>
<accession>A0A8K0NT18</accession>
<dbReference type="Proteomes" id="UP000792457">
    <property type="component" value="Unassembled WGS sequence"/>
</dbReference>
<feature type="region of interest" description="Disordered" evidence="3">
    <location>
        <begin position="187"/>
        <end position="248"/>
    </location>
</feature>
<dbReference type="EMBL" id="KZ308168">
    <property type="protein sequence ID" value="KAG8223610.1"/>
    <property type="molecule type" value="Genomic_DNA"/>
</dbReference>
<evidence type="ECO:0000256" key="2">
    <source>
        <dbReference type="ARBA" id="ARBA00023043"/>
    </source>
</evidence>
<sequence>MAAPTELSLDAVRNFMIEKGGKVTNHELVKHFKKFLTNPDSRAEARTIFKEYVNTLASIKNEEGEKYLVLKRKFRPHELLNSISLGSPTSSICSENAGPPYTPNIPSSASSPCLPLEILDLTSPGRQPPPYRPPPPPVSPSRPSPPLLNRMASVPSELSTLPEDTAISVETNLRELSESVKAITSSVENNEYQNKSLEETDPPPPVPPRRRSSDRGRIENKENQPDPIRKVMPEELPEERKTERPISEIEAEQKISVKERMQKFNRLASESDLLLLQPNATRKKVADK</sequence>
<feature type="compositionally biased region" description="Pro residues" evidence="3">
    <location>
        <begin position="126"/>
        <end position="146"/>
    </location>
</feature>
<dbReference type="AlphaFoldDB" id="A0A8K0NT18"/>